<dbReference type="FunFam" id="2.30.30.140:FF:000022">
    <property type="entry name" value="Hydrogenase assembly chaperone HybG"/>
    <property type="match status" value="1"/>
</dbReference>
<dbReference type="AlphaFoldDB" id="A0A1M6CIW0"/>
<dbReference type="OrthoDB" id="9806017at2"/>
<dbReference type="GO" id="GO:0051604">
    <property type="term" value="P:protein maturation"/>
    <property type="evidence" value="ECO:0007669"/>
    <property type="project" value="TreeGrafter"/>
</dbReference>
<dbReference type="RefSeq" id="WP_073004444.1">
    <property type="nucleotide sequence ID" value="NZ_FQZO01000001.1"/>
</dbReference>
<dbReference type="GO" id="GO:1902670">
    <property type="term" value="F:carbon dioxide binding"/>
    <property type="evidence" value="ECO:0007669"/>
    <property type="project" value="TreeGrafter"/>
</dbReference>
<keyword evidence="3" id="KW-1185">Reference proteome</keyword>
<dbReference type="PROSITE" id="PS01097">
    <property type="entry name" value="HUPF_HYPC"/>
    <property type="match status" value="1"/>
</dbReference>
<name>A0A1M6CIW0_9CLOT</name>
<dbReference type="PANTHER" id="PTHR35177:SF2">
    <property type="entry name" value="HYDROGENASE MATURATION FACTOR HYBG"/>
    <property type="match status" value="1"/>
</dbReference>
<accession>A0A1M6CIW0</accession>
<dbReference type="InterPro" id="IPR019812">
    <property type="entry name" value="Hydgase_assmbl_chp_CS"/>
</dbReference>
<evidence type="ECO:0000313" key="2">
    <source>
        <dbReference type="EMBL" id="SHI60801.1"/>
    </source>
</evidence>
<reference evidence="2 3" key="1">
    <citation type="submission" date="2016-11" db="EMBL/GenBank/DDBJ databases">
        <authorList>
            <person name="Jaros S."/>
            <person name="Januszkiewicz K."/>
            <person name="Wedrychowicz H."/>
        </authorList>
    </citation>
    <scope>NUCLEOTIDE SEQUENCE [LARGE SCALE GENOMIC DNA]</scope>
    <source>
        <strain evidence="2 3">DSM 21864</strain>
    </source>
</reference>
<dbReference type="Gene3D" id="2.30.30.140">
    <property type="match status" value="1"/>
</dbReference>
<dbReference type="STRING" id="1121298.SAMN05444401_1134"/>
<evidence type="ECO:0000313" key="3">
    <source>
        <dbReference type="Proteomes" id="UP000184080"/>
    </source>
</evidence>
<dbReference type="EMBL" id="FQZO01000001">
    <property type="protein sequence ID" value="SHI60801.1"/>
    <property type="molecule type" value="Genomic_DNA"/>
</dbReference>
<dbReference type="GO" id="GO:0005506">
    <property type="term" value="F:iron ion binding"/>
    <property type="evidence" value="ECO:0007669"/>
    <property type="project" value="TreeGrafter"/>
</dbReference>
<dbReference type="SUPFAM" id="SSF159127">
    <property type="entry name" value="HupF/HypC-like"/>
    <property type="match status" value="1"/>
</dbReference>
<dbReference type="Pfam" id="PF01455">
    <property type="entry name" value="HupF_HypC"/>
    <property type="match status" value="1"/>
</dbReference>
<dbReference type="PANTHER" id="PTHR35177">
    <property type="entry name" value="HYDROGENASE MATURATION FACTOR HYBG"/>
    <property type="match status" value="1"/>
</dbReference>
<gene>
    <name evidence="2" type="ORF">SAMN05444401_1134</name>
</gene>
<dbReference type="Proteomes" id="UP000184080">
    <property type="component" value="Unassembled WGS sequence"/>
</dbReference>
<organism evidence="2 3">
    <name type="scientific">Clostridium amylolyticum</name>
    <dbReference type="NCBI Taxonomy" id="1121298"/>
    <lineage>
        <taxon>Bacteria</taxon>
        <taxon>Bacillati</taxon>
        <taxon>Bacillota</taxon>
        <taxon>Clostridia</taxon>
        <taxon>Eubacteriales</taxon>
        <taxon>Clostridiaceae</taxon>
        <taxon>Clostridium</taxon>
    </lineage>
</organism>
<dbReference type="PRINTS" id="PR00445">
    <property type="entry name" value="HUPFHYPC"/>
</dbReference>
<protein>
    <submittedName>
        <fullName evidence="2">Hydrogenase expression/formation protein HypC</fullName>
    </submittedName>
</protein>
<dbReference type="NCBIfam" id="TIGR00074">
    <property type="entry name" value="hypC_hupF"/>
    <property type="match status" value="1"/>
</dbReference>
<sequence length="71" mass="7893">MCLAIPLRIVSIDGKEALAEIKGVKRSIRVDLIKDIKVGDYVLVHAGFALEKIDKNLSDETLKLLDEMSKL</sequence>
<evidence type="ECO:0000256" key="1">
    <source>
        <dbReference type="ARBA" id="ARBA00006018"/>
    </source>
</evidence>
<comment type="similarity">
    <text evidence="1">Belongs to the HupF/HypC family.</text>
</comment>
<dbReference type="InterPro" id="IPR001109">
    <property type="entry name" value="Hydrogenase_HupF/HypC"/>
</dbReference>
<proteinExistence type="inferred from homology"/>